<dbReference type="Proteomes" id="UP001198571">
    <property type="component" value="Unassembled WGS sequence"/>
</dbReference>
<keyword evidence="3" id="KW-1185">Reference proteome</keyword>
<reference evidence="2 3" key="1">
    <citation type="submission" date="2020-07" db="EMBL/GenBank/DDBJ databases">
        <title>Pseudogemmobacter sp. nov., isolated from poultry manure in Taiwan.</title>
        <authorList>
            <person name="Lin S.-Y."/>
            <person name="Tang Y.-S."/>
            <person name="Young C.-C."/>
        </authorList>
    </citation>
    <scope>NUCLEOTIDE SEQUENCE [LARGE SCALE GENOMIC DNA]</scope>
    <source>
        <strain evidence="2 3">CC-YST710</strain>
    </source>
</reference>
<evidence type="ECO:0000313" key="3">
    <source>
        <dbReference type="Proteomes" id="UP001198571"/>
    </source>
</evidence>
<evidence type="ECO:0008006" key="4">
    <source>
        <dbReference type="Google" id="ProtNLM"/>
    </source>
</evidence>
<organism evidence="2 3">
    <name type="scientific">Pseudogemmobacter faecipullorum</name>
    <dbReference type="NCBI Taxonomy" id="2755041"/>
    <lineage>
        <taxon>Bacteria</taxon>
        <taxon>Pseudomonadati</taxon>
        <taxon>Pseudomonadota</taxon>
        <taxon>Alphaproteobacteria</taxon>
        <taxon>Rhodobacterales</taxon>
        <taxon>Paracoccaceae</taxon>
        <taxon>Pseudogemmobacter</taxon>
    </lineage>
</organism>
<dbReference type="RefSeq" id="WP_226934506.1">
    <property type="nucleotide sequence ID" value="NZ_JACDXX010000004.1"/>
</dbReference>
<dbReference type="EMBL" id="JACDXX010000004">
    <property type="protein sequence ID" value="MCB5409601.1"/>
    <property type="molecule type" value="Genomic_DNA"/>
</dbReference>
<feature type="compositionally biased region" description="Polar residues" evidence="1">
    <location>
        <begin position="37"/>
        <end position="50"/>
    </location>
</feature>
<protein>
    <recommendedName>
        <fullName evidence="4">Lipoprotein</fullName>
    </recommendedName>
</protein>
<evidence type="ECO:0000313" key="2">
    <source>
        <dbReference type="EMBL" id="MCB5409601.1"/>
    </source>
</evidence>
<feature type="region of interest" description="Disordered" evidence="1">
    <location>
        <begin position="37"/>
        <end position="73"/>
    </location>
</feature>
<sequence length="73" mass="7773">MRYFLNAFLTFWISLSLGTCALLLGSRFLGEADQSQDSAALTGPVTSETSAPMPRVSRGPDLPGQGLQSPVSR</sequence>
<proteinExistence type="predicted"/>
<comment type="caution">
    <text evidence="2">The sequence shown here is derived from an EMBL/GenBank/DDBJ whole genome shotgun (WGS) entry which is preliminary data.</text>
</comment>
<accession>A0ABS8CJR5</accession>
<gene>
    <name evidence="2" type="ORF">H0485_06240</name>
</gene>
<name>A0ABS8CJR5_9RHOB</name>
<evidence type="ECO:0000256" key="1">
    <source>
        <dbReference type="SAM" id="MobiDB-lite"/>
    </source>
</evidence>